<dbReference type="PATRIC" id="fig|883126.3.peg.1550"/>
<name>K9DFW8_9BURK</name>
<keyword evidence="3" id="KW-1185">Reference proteome</keyword>
<dbReference type="EMBL" id="AGZI01000017">
    <property type="protein sequence ID" value="EKU83133.1"/>
    <property type="molecule type" value="Genomic_DNA"/>
</dbReference>
<gene>
    <name evidence="2" type="ORF">HMPREF9710_01531</name>
</gene>
<dbReference type="OrthoDB" id="8593711at2"/>
<sequence length="270" mass="30365">MLIAPFVDSWMDELCARMRDLATGQRLHLLVDGAFIPGLHRGIRPDRKVMLFAALPGCSDEALDLSPFLMAFDPEDPSVRRILQRCSGWPMVSVVQTHEDVRQLGARMAAWTVVEADGQRFHLRFADTRRIPAIVQVLDPGQRAQLLGPATSWACVTRSGVWQEIRLDGADVDLAASPSLDARQFGLLVEDSRIDEMLALFMRRHPGPFMPAWQGYEVLALALQVAEKARLKEPALLDWCEFLWREGQIETPSTAAYKFANWQATQVDRA</sequence>
<accession>K9DFW8</accession>
<dbReference type="HOGENOM" id="CLU_1025928_0_0_4"/>
<evidence type="ECO:0000313" key="3">
    <source>
        <dbReference type="Proteomes" id="UP000009874"/>
    </source>
</evidence>
<proteinExistence type="predicted"/>
<reference evidence="2 3" key="1">
    <citation type="submission" date="2012-09" db="EMBL/GenBank/DDBJ databases">
        <title>The Genome Sequence of Massilia timonae CCUG 45783.</title>
        <authorList>
            <consortium name="The Broad Institute Genome Sequencing Platform"/>
            <person name="Earl A."/>
            <person name="Ward D."/>
            <person name="Feldgarden M."/>
            <person name="Gevers D."/>
            <person name="Huys G."/>
            <person name="Walker B."/>
            <person name="Young S.K."/>
            <person name="Zeng Q."/>
            <person name="Gargeya S."/>
            <person name="Fitzgerald M."/>
            <person name="Haas B."/>
            <person name="Abouelleil A."/>
            <person name="Alvarado L."/>
            <person name="Arachchi H.M."/>
            <person name="Berlin A.M."/>
            <person name="Chapman S.B."/>
            <person name="Goldberg J."/>
            <person name="Griggs A."/>
            <person name="Gujja S."/>
            <person name="Hansen M."/>
            <person name="Howarth C."/>
            <person name="Imamovic A."/>
            <person name="Larimer J."/>
            <person name="McCowen C."/>
            <person name="Montmayeur A."/>
            <person name="Murphy C."/>
            <person name="Neiman D."/>
            <person name="Pearson M."/>
            <person name="Priest M."/>
            <person name="Roberts A."/>
            <person name="Saif S."/>
            <person name="Shea T."/>
            <person name="Sisk P."/>
            <person name="Sykes S."/>
            <person name="Wortman J."/>
            <person name="Nusbaum C."/>
            <person name="Birren B."/>
        </authorList>
    </citation>
    <scope>NUCLEOTIDE SEQUENCE [LARGE SCALE GENOMIC DNA]</scope>
    <source>
        <strain evidence="2 3">CCUG 45783</strain>
    </source>
</reference>
<dbReference type="RefSeq" id="WP_005665360.1">
    <property type="nucleotide sequence ID" value="NZ_JH992922.1"/>
</dbReference>
<feature type="domain" description="DUF4123" evidence="1">
    <location>
        <begin position="29"/>
        <end position="145"/>
    </location>
</feature>
<comment type="caution">
    <text evidence="2">The sequence shown here is derived from an EMBL/GenBank/DDBJ whole genome shotgun (WGS) entry which is preliminary data.</text>
</comment>
<dbReference type="InterPro" id="IPR025391">
    <property type="entry name" value="DUF4123"/>
</dbReference>
<evidence type="ECO:0000313" key="2">
    <source>
        <dbReference type="EMBL" id="EKU83133.1"/>
    </source>
</evidence>
<dbReference type="Pfam" id="PF13503">
    <property type="entry name" value="DUF4123"/>
    <property type="match status" value="1"/>
</dbReference>
<organism evidence="2 3">
    <name type="scientific">Massilia timonae CCUG 45783</name>
    <dbReference type="NCBI Taxonomy" id="883126"/>
    <lineage>
        <taxon>Bacteria</taxon>
        <taxon>Pseudomonadati</taxon>
        <taxon>Pseudomonadota</taxon>
        <taxon>Betaproteobacteria</taxon>
        <taxon>Burkholderiales</taxon>
        <taxon>Oxalobacteraceae</taxon>
        <taxon>Telluria group</taxon>
        <taxon>Massilia</taxon>
    </lineage>
</organism>
<protein>
    <recommendedName>
        <fullName evidence="1">DUF4123 domain-containing protein</fullName>
    </recommendedName>
</protein>
<dbReference type="AlphaFoldDB" id="K9DFW8"/>
<evidence type="ECO:0000259" key="1">
    <source>
        <dbReference type="Pfam" id="PF13503"/>
    </source>
</evidence>
<dbReference type="Proteomes" id="UP000009874">
    <property type="component" value="Unassembled WGS sequence"/>
</dbReference>